<dbReference type="InterPro" id="IPR027370">
    <property type="entry name" value="Znf-RING_euk"/>
</dbReference>
<dbReference type="Pfam" id="PF02190">
    <property type="entry name" value="LON_substr_bdg"/>
    <property type="match status" value="1"/>
</dbReference>
<dbReference type="PANTHER" id="PTHR23327">
    <property type="entry name" value="RING FINGER PROTEIN 127"/>
    <property type="match status" value="1"/>
</dbReference>
<dbReference type="Pfam" id="PF13445">
    <property type="entry name" value="zf-RING_UBOX"/>
    <property type="match status" value="1"/>
</dbReference>
<dbReference type="InterPro" id="IPR013083">
    <property type="entry name" value="Znf_RING/FYVE/PHD"/>
</dbReference>
<organism evidence="8 9">
    <name type="scientific">Rhizophlyctis rosea</name>
    <dbReference type="NCBI Taxonomy" id="64517"/>
    <lineage>
        <taxon>Eukaryota</taxon>
        <taxon>Fungi</taxon>
        <taxon>Fungi incertae sedis</taxon>
        <taxon>Chytridiomycota</taxon>
        <taxon>Chytridiomycota incertae sedis</taxon>
        <taxon>Chytridiomycetes</taxon>
        <taxon>Rhizophlyctidales</taxon>
        <taxon>Rhizophlyctidaceae</taxon>
        <taxon>Rhizophlyctis</taxon>
    </lineage>
</organism>
<evidence type="ECO:0000259" key="6">
    <source>
        <dbReference type="PROSITE" id="PS50089"/>
    </source>
</evidence>
<reference evidence="8" key="1">
    <citation type="submission" date="2020-05" db="EMBL/GenBank/DDBJ databases">
        <title>Phylogenomic resolution of chytrid fungi.</title>
        <authorList>
            <person name="Stajich J.E."/>
            <person name="Amses K."/>
            <person name="Simmons R."/>
            <person name="Seto K."/>
            <person name="Myers J."/>
            <person name="Bonds A."/>
            <person name="Quandt C.A."/>
            <person name="Barry K."/>
            <person name="Liu P."/>
            <person name="Grigoriev I."/>
            <person name="Longcore J.E."/>
            <person name="James T.Y."/>
        </authorList>
    </citation>
    <scope>NUCLEOTIDE SEQUENCE</scope>
    <source>
        <strain evidence="8">JEL0318</strain>
    </source>
</reference>
<dbReference type="Gene3D" id="1.20.58.1480">
    <property type="match status" value="1"/>
</dbReference>
<dbReference type="SMART" id="SM00464">
    <property type="entry name" value="LON"/>
    <property type="match status" value="1"/>
</dbReference>
<dbReference type="InterPro" id="IPR015947">
    <property type="entry name" value="PUA-like_sf"/>
</dbReference>
<dbReference type="AlphaFoldDB" id="A0AAD5SI41"/>
<dbReference type="Gene3D" id="3.30.40.10">
    <property type="entry name" value="Zinc/RING finger domain, C3HC4 (zinc finger)"/>
    <property type="match status" value="2"/>
</dbReference>
<dbReference type="PANTHER" id="PTHR23327:SF42">
    <property type="entry name" value="LON PEPTIDASE N-TERMINAL DOMAIN AND RING FINGER PROTEIN C14F5.10C"/>
    <property type="match status" value="1"/>
</dbReference>
<dbReference type="SUPFAM" id="SSF57850">
    <property type="entry name" value="RING/U-box"/>
    <property type="match status" value="2"/>
</dbReference>
<feature type="compositionally biased region" description="Acidic residues" evidence="5">
    <location>
        <begin position="79"/>
        <end position="96"/>
    </location>
</feature>
<dbReference type="SMART" id="SM00184">
    <property type="entry name" value="RING"/>
    <property type="match status" value="2"/>
</dbReference>
<gene>
    <name evidence="8" type="ORF">HK097_010421</name>
</gene>
<dbReference type="GO" id="GO:0061630">
    <property type="term" value="F:ubiquitin protein ligase activity"/>
    <property type="evidence" value="ECO:0007669"/>
    <property type="project" value="TreeGrafter"/>
</dbReference>
<evidence type="ECO:0000256" key="3">
    <source>
        <dbReference type="ARBA" id="ARBA00022833"/>
    </source>
</evidence>
<dbReference type="InterPro" id="IPR003111">
    <property type="entry name" value="Lon_prtase_N"/>
</dbReference>
<feature type="region of interest" description="Disordered" evidence="5">
    <location>
        <begin position="616"/>
        <end position="676"/>
    </location>
</feature>
<dbReference type="EMBL" id="JADGJD010000077">
    <property type="protein sequence ID" value="KAJ3055466.1"/>
    <property type="molecule type" value="Genomic_DNA"/>
</dbReference>
<evidence type="ECO:0000313" key="8">
    <source>
        <dbReference type="EMBL" id="KAJ3055466.1"/>
    </source>
</evidence>
<feature type="compositionally biased region" description="Gly residues" evidence="5">
    <location>
        <begin position="652"/>
        <end position="661"/>
    </location>
</feature>
<name>A0AAD5SI41_9FUNG</name>
<sequence length="676" mass="74530">MRYLDCASCLETLDEPYTLPCGFTVCKSCFPPAQRGLHKGSGRESVSVHSKSSGGDVRRSVDDARGGEHALGRERMDADGEGDEEDEDEESYEDDDTSRTGGNRDFTDTTSEGHDGSVFADFSALLQTYSCPARSCFRVHQYRQERPDVVVRGVVYAVTGGVVGSGGRMGKPGMEEDREMSARGVEKEGTKQMSQQQDASLSDHMENMGNDDARSTMEEADTSPNWELVAEDTFDCHLCLGTLHDPITTPCGHTWCRSCIVTSLDHSRACPLCRRSLPSRGYFLNRPSNRIITTILWTRFPEAYNARSFQAEGNSFTQSHTDPIYLSQHTDPHIPSNPIPHPTYFKIPIFVCALVFPNSSQGFHIFEPRYRVLVQRAMRTNRQFGICLPSPSPTRTGGDYMPFGSIVEITSCESVPGCELMETSEGPLPRYLIETRGVVRCRIVRREVNPDGYNEAWVERVEDVEPEDEGAEMGGADPMVAPVQSTAMLTSITQLTSLTPTTPSATMSSLLYDTPSQFHSGPDLVPPSQFDPQILHHHLETIHTFLHTLHNNIPRPAWHHLINTHGSIPSDPADLSFWLASIINRSPYEKWELLPMTSVVGRLERVAAWVLAIPGVRAPSHPPPQQRQQRRRRSGSVSTTSTSSSATSGYAFRGGGGGRGSGYVNAQTTSPATAAD</sequence>
<dbReference type="PROSITE" id="PS50089">
    <property type="entry name" value="ZF_RING_2"/>
    <property type="match status" value="1"/>
</dbReference>
<keyword evidence="1" id="KW-0479">Metal-binding</keyword>
<keyword evidence="3" id="KW-0862">Zinc</keyword>
<evidence type="ECO:0000256" key="4">
    <source>
        <dbReference type="PROSITE-ProRule" id="PRU00175"/>
    </source>
</evidence>
<accession>A0AAD5SI41</accession>
<feature type="region of interest" description="Disordered" evidence="5">
    <location>
        <begin position="181"/>
        <end position="207"/>
    </location>
</feature>
<dbReference type="CDD" id="cd16514">
    <property type="entry name" value="RING-HC_LONFs_rpt2"/>
    <property type="match status" value="1"/>
</dbReference>
<feature type="compositionally biased region" description="Basic and acidic residues" evidence="5">
    <location>
        <begin position="181"/>
        <end position="190"/>
    </location>
</feature>
<feature type="compositionally biased region" description="Polar residues" evidence="5">
    <location>
        <begin position="664"/>
        <end position="676"/>
    </location>
</feature>
<dbReference type="InterPro" id="IPR001841">
    <property type="entry name" value="Znf_RING"/>
</dbReference>
<dbReference type="Gene3D" id="2.30.130.40">
    <property type="entry name" value="LON domain-like"/>
    <property type="match status" value="1"/>
</dbReference>
<feature type="compositionally biased region" description="Low complexity" evidence="5">
    <location>
        <begin position="635"/>
        <end position="651"/>
    </location>
</feature>
<evidence type="ECO:0000256" key="2">
    <source>
        <dbReference type="ARBA" id="ARBA00022771"/>
    </source>
</evidence>
<proteinExistence type="predicted"/>
<dbReference type="SUPFAM" id="SSF88697">
    <property type="entry name" value="PUA domain-like"/>
    <property type="match status" value="1"/>
</dbReference>
<feature type="compositionally biased region" description="Polar residues" evidence="5">
    <location>
        <begin position="191"/>
        <end position="200"/>
    </location>
</feature>
<evidence type="ECO:0000256" key="1">
    <source>
        <dbReference type="ARBA" id="ARBA00022723"/>
    </source>
</evidence>
<dbReference type="PROSITE" id="PS51787">
    <property type="entry name" value="LON_N"/>
    <property type="match status" value="1"/>
</dbReference>
<evidence type="ECO:0000256" key="5">
    <source>
        <dbReference type="SAM" id="MobiDB-lite"/>
    </source>
</evidence>
<dbReference type="GO" id="GO:0008270">
    <property type="term" value="F:zinc ion binding"/>
    <property type="evidence" value="ECO:0007669"/>
    <property type="project" value="UniProtKB-KW"/>
</dbReference>
<dbReference type="InterPro" id="IPR046336">
    <property type="entry name" value="Lon_prtase_N_sf"/>
</dbReference>
<evidence type="ECO:0000259" key="7">
    <source>
        <dbReference type="PROSITE" id="PS51787"/>
    </source>
</evidence>
<protein>
    <submittedName>
        <fullName evidence="8">Uncharacterized protein</fullName>
    </submittedName>
</protein>
<feature type="domain" description="RING-type" evidence="6">
    <location>
        <begin position="236"/>
        <end position="274"/>
    </location>
</feature>
<evidence type="ECO:0000313" key="9">
    <source>
        <dbReference type="Proteomes" id="UP001212841"/>
    </source>
</evidence>
<comment type="caution">
    <text evidence="8">The sequence shown here is derived from an EMBL/GenBank/DDBJ whole genome shotgun (WGS) entry which is preliminary data.</text>
</comment>
<keyword evidence="2 4" id="KW-0863">Zinc-finger</keyword>
<feature type="compositionally biased region" description="Basic and acidic residues" evidence="5">
    <location>
        <begin position="56"/>
        <end position="78"/>
    </location>
</feature>
<feature type="compositionally biased region" description="Basic and acidic residues" evidence="5">
    <location>
        <begin position="105"/>
        <end position="115"/>
    </location>
</feature>
<feature type="domain" description="Lon N-terminal" evidence="7">
    <location>
        <begin position="341"/>
        <end position="614"/>
    </location>
</feature>
<dbReference type="Pfam" id="PF13923">
    <property type="entry name" value="zf-C3HC4_2"/>
    <property type="match status" value="1"/>
</dbReference>
<dbReference type="Proteomes" id="UP001212841">
    <property type="component" value="Unassembled WGS sequence"/>
</dbReference>
<keyword evidence="9" id="KW-1185">Reference proteome</keyword>
<feature type="region of interest" description="Disordered" evidence="5">
    <location>
        <begin position="36"/>
        <end position="115"/>
    </location>
</feature>